<evidence type="ECO:0008006" key="5">
    <source>
        <dbReference type="Google" id="ProtNLM"/>
    </source>
</evidence>
<dbReference type="VEuPathDB" id="FungiDB:PSHT_05022"/>
<dbReference type="EMBL" id="PKSM01000054">
    <property type="protein sequence ID" value="POW19109.1"/>
    <property type="molecule type" value="Genomic_DNA"/>
</dbReference>
<feature type="chain" id="PRO_5015530065" description="Secreted protein" evidence="2">
    <location>
        <begin position="25"/>
        <end position="194"/>
    </location>
</feature>
<reference evidence="3 4" key="1">
    <citation type="submission" date="2017-12" db="EMBL/GenBank/DDBJ databases">
        <title>Gene loss provides genomic basis for host adaptation in cereal stripe rust fungi.</title>
        <authorList>
            <person name="Xia C."/>
        </authorList>
    </citation>
    <scope>NUCLEOTIDE SEQUENCE [LARGE SCALE GENOMIC DNA]</scope>
    <source>
        <strain evidence="3 4">93TX-2</strain>
    </source>
</reference>
<dbReference type="VEuPathDB" id="FungiDB:PSTT_00955"/>
<feature type="compositionally biased region" description="Low complexity" evidence="1">
    <location>
        <begin position="78"/>
        <end position="94"/>
    </location>
</feature>
<reference evidence="4" key="2">
    <citation type="journal article" date="2018" name="BMC Genomics">
        <title>Genomic insights into host adaptation between the wheat stripe rust pathogen (Puccinia striiformis f. sp. tritici) and the barley stripe rust pathogen (Puccinia striiformis f. sp. hordei).</title>
        <authorList>
            <person name="Xia C."/>
            <person name="Wang M."/>
            <person name="Yin C."/>
            <person name="Cornejo O.E."/>
            <person name="Hulbert S.H."/>
            <person name="Chen X."/>
        </authorList>
    </citation>
    <scope>NUCLEOTIDE SEQUENCE [LARGE SCALE GENOMIC DNA]</scope>
    <source>
        <strain evidence="4">93TX-2</strain>
    </source>
</reference>
<comment type="caution">
    <text evidence="3">The sequence shown here is derived from an EMBL/GenBank/DDBJ whole genome shotgun (WGS) entry which is preliminary data.</text>
</comment>
<protein>
    <recommendedName>
        <fullName evidence="5">Secreted protein</fullName>
    </recommendedName>
</protein>
<dbReference type="VEuPathDB" id="FungiDB:PSTT_00956"/>
<feature type="signal peptide" evidence="2">
    <location>
        <begin position="1"/>
        <end position="24"/>
    </location>
</feature>
<feature type="region of interest" description="Disordered" evidence="1">
    <location>
        <begin position="145"/>
        <end position="194"/>
    </location>
</feature>
<accession>A0A2S4WBH4</accession>
<sequence>MISANYKTISAFILMCLGVQVTSSIVKTPVDDLPIETPITDRLTTEQSFRQHWLCPGCQGENTHVGDCYLPRYDGGNTSSEGSGGSDSSNTVDSSSDEIQVTSSMINDIHTASPLDDLPSMAPITDRLQTEQSFREHYRCPSCRGSNEHDVNCETPGYTGGQTSSEGSGGDDSSDTEDTMSSSEGSGNETEGDY</sequence>
<name>A0A2S4WBH4_9BASI</name>
<reference evidence="4" key="3">
    <citation type="journal article" date="2018" name="Mol. Plant Microbe Interact.">
        <title>Genome sequence resources for the wheat stripe rust pathogen (Puccinia striiformis f. sp. tritici) and the barley stripe rust pathogen (Puccinia striiformis f. sp. hordei).</title>
        <authorList>
            <person name="Xia C."/>
            <person name="Wang M."/>
            <person name="Yin C."/>
            <person name="Cornejo O.E."/>
            <person name="Hulbert S.H."/>
            <person name="Chen X."/>
        </authorList>
    </citation>
    <scope>NUCLEOTIDE SEQUENCE [LARGE SCALE GENOMIC DNA]</scope>
    <source>
        <strain evidence="4">93TX-2</strain>
    </source>
</reference>
<dbReference type="Proteomes" id="UP000238274">
    <property type="component" value="Unassembled WGS sequence"/>
</dbReference>
<keyword evidence="4" id="KW-1185">Reference proteome</keyword>
<evidence type="ECO:0000313" key="4">
    <source>
        <dbReference type="Proteomes" id="UP000238274"/>
    </source>
</evidence>
<gene>
    <name evidence="3" type="ORF">PSHT_05022</name>
</gene>
<organism evidence="3 4">
    <name type="scientific">Puccinia striiformis</name>
    <dbReference type="NCBI Taxonomy" id="27350"/>
    <lineage>
        <taxon>Eukaryota</taxon>
        <taxon>Fungi</taxon>
        <taxon>Dikarya</taxon>
        <taxon>Basidiomycota</taxon>
        <taxon>Pucciniomycotina</taxon>
        <taxon>Pucciniomycetes</taxon>
        <taxon>Pucciniales</taxon>
        <taxon>Pucciniaceae</taxon>
        <taxon>Puccinia</taxon>
    </lineage>
</organism>
<proteinExistence type="predicted"/>
<feature type="compositionally biased region" description="Low complexity" evidence="1">
    <location>
        <begin position="179"/>
        <end position="194"/>
    </location>
</feature>
<evidence type="ECO:0000313" key="3">
    <source>
        <dbReference type="EMBL" id="POW19109.1"/>
    </source>
</evidence>
<evidence type="ECO:0000256" key="1">
    <source>
        <dbReference type="SAM" id="MobiDB-lite"/>
    </source>
</evidence>
<keyword evidence="2" id="KW-0732">Signal</keyword>
<dbReference type="AlphaFoldDB" id="A0A2S4WBH4"/>
<feature type="region of interest" description="Disordered" evidence="1">
    <location>
        <begin position="78"/>
        <end position="97"/>
    </location>
</feature>
<evidence type="ECO:0000256" key="2">
    <source>
        <dbReference type="SAM" id="SignalP"/>
    </source>
</evidence>